<comment type="subunit">
    <text evidence="1">Component of the TIM23 complex.</text>
</comment>
<comment type="similarity">
    <text evidence="1">Belongs to the TIM50 family.</text>
</comment>
<comment type="caution">
    <text evidence="4">The sequence shown here is derived from an EMBL/GenBank/DDBJ whole genome shotgun (WGS) entry which is preliminary data.</text>
</comment>
<dbReference type="PANTHER" id="PTHR12210">
    <property type="entry name" value="DULLARD PROTEIN PHOSPHATASE"/>
    <property type="match status" value="1"/>
</dbReference>
<dbReference type="SUPFAM" id="SSF56784">
    <property type="entry name" value="HAD-like"/>
    <property type="match status" value="1"/>
</dbReference>
<dbReference type="RefSeq" id="XP_069202637.1">
    <property type="nucleotide sequence ID" value="XM_069344814.1"/>
</dbReference>
<organism evidence="4 5">
    <name type="scientific">Neodothiora populina</name>
    <dbReference type="NCBI Taxonomy" id="2781224"/>
    <lineage>
        <taxon>Eukaryota</taxon>
        <taxon>Fungi</taxon>
        <taxon>Dikarya</taxon>
        <taxon>Ascomycota</taxon>
        <taxon>Pezizomycotina</taxon>
        <taxon>Dothideomycetes</taxon>
        <taxon>Dothideomycetidae</taxon>
        <taxon>Dothideales</taxon>
        <taxon>Dothioraceae</taxon>
        <taxon>Neodothiora</taxon>
    </lineage>
</organism>
<name>A0ABR3PK35_9PEZI</name>
<dbReference type="SMART" id="SM00577">
    <property type="entry name" value="CPDc"/>
    <property type="match status" value="1"/>
</dbReference>
<proteinExistence type="inferred from homology"/>
<accession>A0ABR3PK35</accession>
<keyword evidence="1" id="KW-0813">Transport</keyword>
<dbReference type="InterPro" id="IPR023214">
    <property type="entry name" value="HAD_sf"/>
</dbReference>
<sequence length="429" mass="47496">MNPAMHNVVAASNSSQEAADLPSMFEKQLSLHSQFPSLDTQPSRRSKGKKENVASIEKPHRHPSSFFQADLSVSQTHVTASAHRVGAAALLPARTVVSPGEEKERKKKPRKPKAVPNPQSSSLATSDPAPVVLHDASTERTVRSKTKKAIDADRHSSADGPKTSDSHNLRDEIRTRDTPNTSYTAGPPPPKVDHSRKRGSSPRRLVLPRPFPTAHYIQTITQWDDFPDLATSLLTTSPRPLLVILDLNGVIVHRGRRRAFVPRPGLGPFLDYLFANHHVMIWSSGLPSNVIAICSQVFTSEQQGSLVGIWGRDKLHLPEALFKQNIQVYKQLSWIWESKNLQKKAAKGTLLCNAPVGSYKQSNTVLVDDTVEKGLAEPFNLLKVDEFIGQHEADGSGALMHVMQYLERLKWARDVSVYMHHYPFDVGGA</sequence>
<gene>
    <name evidence="4" type="ORF">AAFC00_005077</name>
</gene>
<feature type="compositionally biased region" description="Polar residues" evidence="2">
    <location>
        <begin position="30"/>
        <end position="43"/>
    </location>
</feature>
<protein>
    <recommendedName>
        <fullName evidence="1">Mitochondrial import inner membrane translocase subunit TIM50</fullName>
    </recommendedName>
</protein>
<dbReference type="InterPro" id="IPR036412">
    <property type="entry name" value="HAD-like_sf"/>
</dbReference>
<keyword evidence="1" id="KW-0653">Protein transport</keyword>
<evidence type="ECO:0000256" key="1">
    <source>
        <dbReference type="RuleBase" id="RU365079"/>
    </source>
</evidence>
<dbReference type="GeneID" id="95978777"/>
<comment type="subcellular location">
    <subcellularLocation>
        <location evidence="1">Mitochondrion inner membrane</location>
        <topology evidence="1">Single-pass membrane protein</topology>
    </subcellularLocation>
</comment>
<keyword evidence="5" id="KW-1185">Reference proteome</keyword>
<dbReference type="PROSITE" id="PS50969">
    <property type="entry name" value="FCP1"/>
    <property type="match status" value="1"/>
</dbReference>
<dbReference type="Pfam" id="PF03031">
    <property type="entry name" value="NIF"/>
    <property type="match status" value="1"/>
</dbReference>
<keyword evidence="1" id="KW-0811">Translocation</keyword>
<evidence type="ECO:0000259" key="3">
    <source>
        <dbReference type="PROSITE" id="PS50969"/>
    </source>
</evidence>
<dbReference type="Proteomes" id="UP001562354">
    <property type="component" value="Unassembled WGS sequence"/>
</dbReference>
<dbReference type="InterPro" id="IPR004274">
    <property type="entry name" value="FCP1_dom"/>
</dbReference>
<dbReference type="InterPro" id="IPR050365">
    <property type="entry name" value="TIM50"/>
</dbReference>
<keyword evidence="1" id="KW-0496">Mitochondrion</keyword>
<evidence type="ECO:0000313" key="5">
    <source>
        <dbReference type="Proteomes" id="UP001562354"/>
    </source>
</evidence>
<dbReference type="Gene3D" id="3.40.50.1000">
    <property type="entry name" value="HAD superfamily/HAD-like"/>
    <property type="match status" value="1"/>
</dbReference>
<feature type="region of interest" description="Disordered" evidence="2">
    <location>
        <begin position="96"/>
        <end position="207"/>
    </location>
</feature>
<feature type="domain" description="FCP1 homology" evidence="3">
    <location>
        <begin position="236"/>
        <end position="409"/>
    </location>
</feature>
<evidence type="ECO:0000313" key="4">
    <source>
        <dbReference type="EMBL" id="KAL1306364.1"/>
    </source>
</evidence>
<keyword evidence="1" id="KW-0809">Transit peptide</keyword>
<feature type="region of interest" description="Disordered" evidence="2">
    <location>
        <begin position="1"/>
        <end position="63"/>
    </location>
</feature>
<comment type="function">
    <text evidence="1">Essential component of the TIM23 complex, a complex that mediates the translocation of transit peptide-containing proteins across the mitochondrial inner membrane.</text>
</comment>
<feature type="compositionally biased region" description="Basic and acidic residues" evidence="2">
    <location>
        <begin position="136"/>
        <end position="177"/>
    </location>
</feature>
<dbReference type="EMBL" id="JBFMKM010000004">
    <property type="protein sequence ID" value="KAL1306364.1"/>
    <property type="molecule type" value="Genomic_DNA"/>
</dbReference>
<evidence type="ECO:0000256" key="2">
    <source>
        <dbReference type="SAM" id="MobiDB-lite"/>
    </source>
</evidence>
<reference evidence="4 5" key="1">
    <citation type="submission" date="2024-07" db="EMBL/GenBank/DDBJ databases">
        <title>Draft sequence of the Neodothiora populina.</title>
        <authorList>
            <person name="Drown D.D."/>
            <person name="Schuette U.S."/>
            <person name="Buechlein A.B."/>
            <person name="Rusch D.R."/>
            <person name="Winton L.W."/>
            <person name="Adams G.A."/>
        </authorList>
    </citation>
    <scope>NUCLEOTIDE SEQUENCE [LARGE SCALE GENOMIC DNA]</scope>
    <source>
        <strain evidence="4 5">CPC 39397</strain>
    </source>
</reference>